<dbReference type="AlphaFoldDB" id="A0A5D4SD53"/>
<feature type="domain" description="Phage tail collar" evidence="1">
    <location>
        <begin position="7"/>
        <end position="67"/>
    </location>
</feature>
<evidence type="ECO:0000313" key="3">
    <source>
        <dbReference type="Proteomes" id="UP000323732"/>
    </source>
</evidence>
<gene>
    <name evidence="2" type="ORF">FZD47_20550</name>
</gene>
<evidence type="ECO:0000313" key="2">
    <source>
        <dbReference type="EMBL" id="TYS60601.1"/>
    </source>
</evidence>
<dbReference type="Gene3D" id="3.90.1340.10">
    <property type="entry name" value="Phage tail collar domain"/>
    <property type="match status" value="1"/>
</dbReference>
<dbReference type="RefSeq" id="WP_148950748.1">
    <property type="nucleotide sequence ID" value="NZ_VTES01000006.1"/>
</dbReference>
<accession>A0A5D4SD53</accession>
<reference evidence="2 3" key="1">
    <citation type="submission" date="2019-08" db="EMBL/GenBank/DDBJ databases">
        <title>Bacillus genomes from the desert of Cuatro Cienegas, Coahuila.</title>
        <authorList>
            <person name="Olmedo-Alvarez G."/>
        </authorList>
    </citation>
    <scope>NUCLEOTIDE SEQUENCE [LARGE SCALE GENOMIC DNA]</scope>
    <source>
        <strain evidence="2 3">CH37_1T</strain>
    </source>
</reference>
<sequence>MAEPFIGEIRMFAFSLGNPGAPQGWALCNGQLLQINQNAALYSILGNRYGGDGIKTFALPDLRGKVPIQMPVPNAIGQTGGEENHVLTTSEMPAHTHTAAADVSSTQTTPTNNTWGQGYYADQTDMKMNANALSPAGGSQSHSNMQPYLSLNFCIAVVGVFPPRS</sequence>
<dbReference type="Pfam" id="PF07484">
    <property type="entry name" value="Collar"/>
    <property type="match status" value="1"/>
</dbReference>
<dbReference type="InterPro" id="IPR011083">
    <property type="entry name" value="Phage_tail_collar_dom"/>
</dbReference>
<proteinExistence type="predicted"/>
<dbReference type="Proteomes" id="UP000323732">
    <property type="component" value="Unassembled WGS sequence"/>
</dbReference>
<name>A0A5D4SD53_9BACI</name>
<dbReference type="SUPFAM" id="SSF88874">
    <property type="entry name" value="Receptor-binding domain of short tail fibre protein gp12"/>
    <property type="match status" value="1"/>
</dbReference>
<organism evidence="2 3">
    <name type="scientific">Bacillus infantis</name>
    <dbReference type="NCBI Taxonomy" id="324767"/>
    <lineage>
        <taxon>Bacteria</taxon>
        <taxon>Bacillati</taxon>
        <taxon>Bacillota</taxon>
        <taxon>Bacilli</taxon>
        <taxon>Bacillales</taxon>
        <taxon>Bacillaceae</taxon>
        <taxon>Bacillus</taxon>
    </lineage>
</organism>
<dbReference type="EMBL" id="VTES01000006">
    <property type="protein sequence ID" value="TYS60601.1"/>
    <property type="molecule type" value="Genomic_DNA"/>
</dbReference>
<protein>
    <submittedName>
        <fullName evidence="2">Phage tail protein</fullName>
    </submittedName>
</protein>
<comment type="caution">
    <text evidence="2">The sequence shown here is derived from an EMBL/GenBank/DDBJ whole genome shotgun (WGS) entry which is preliminary data.</text>
</comment>
<dbReference type="InterPro" id="IPR037053">
    <property type="entry name" value="Phage_tail_collar_dom_sf"/>
</dbReference>
<evidence type="ECO:0000259" key="1">
    <source>
        <dbReference type="Pfam" id="PF07484"/>
    </source>
</evidence>